<dbReference type="EMBL" id="VSSQ01002378">
    <property type="protein sequence ID" value="MPM15050.1"/>
    <property type="molecule type" value="Genomic_DNA"/>
</dbReference>
<comment type="caution">
    <text evidence="1">The sequence shown here is derived from an EMBL/GenBank/DDBJ whole genome shotgun (WGS) entry which is preliminary data.</text>
</comment>
<organism evidence="1">
    <name type="scientific">bioreactor metagenome</name>
    <dbReference type="NCBI Taxonomy" id="1076179"/>
    <lineage>
        <taxon>unclassified sequences</taxon>
        <taxon>metagenomes</taxon>
        <taxon>ecological metagenomes</taxon>
    </lineage>
</organism>
<dbReference type="AlphaFoldDB" id="A0A644XFN5"/>
<evidence type="ECO:0000313" key="1">
    <source>
        <dbReference type="EMBL" id="MPM15050.1"/>
    </source>
</evidence>
<sequence length="60" mass="7030">MTNLVYDFDGTLDDTIKIYGPAFKKAYQYLMDKGLAENRGWTNEEERCGCMKAARKHRKH</sequence>
<reference evidence="1" key="1">
    <citation type="submission" date="2019-08" db="EMBL/GenBank/DDBJ databases">
        <authorList>
            <person name="Kucharzyk K."/>
            <person name="Murdoch R.W."/>
            <person name="Higgins S."/>
            <person name="Loffler F."/>
        </authorList>
    </citation>
    <scope>NUCLEOTIDE SEQUENCE</scope>
</reference>
<gene>
    <name evidence="1" type="ORF">SDC9_61415</name>
</gene>
<name>A0A644XFN5_9ZZZZ</name>
<proteinExistence type="predicted"/>
<protein>
    <recommendedName>
        <fullName evidence="2">Phosphoglycolate phosphatase</fullName>
    </recommendedName>
</protein>
<accession>A0A644XFN5</accession>
<evidence type="ECO:0008006" key="2">
    <source>
        <dbReference type="Google" id="ProtNLM"/>
    </source>
</evidence>